<feature type="transmembrane region" description="Helical" evidence="1">
    <location>
        <begin position="12"/>
        <end position="33"/>
    </location>
</feature>
<dbReference type="InterPro" id="IPR025333">
    <property type="entry name" value="DUF4239"/>
</dbReference>
<name>A0A6A7XYE8_9HYPH</name>
<keyword evidence="1" id="KW-0472">Membrane</keyword>
<dbReference type="Pfam" id="PF14023">
    <property type="entry name" value="Bestrophin-like"/>
    <property type="match status" value="1"/>
</dbReference>
<feature type="transmembrane region" description="Helical" evidence="1">
    <location>
        <begin position="45"/>
        <end position="65"/>
    </location>
</feature>
<protein>
    <recommendedName>
        <fullName evidence="4">DUF4239 domain-containing protein</fullName>
    </recommendedName>
</protein>
<comment type="caution">
    <text evidence="2">The sequence shown here is derived from an EMBL/GenBank/DDBJ whole genome shotgun (WGS) entry which is preliminary data.</text>
</comment>
<feature type="transmembrane region" description="Helical" evidence="1">
    <location>
        <begin position="226"/>
        <end position="246"/>
    </location>
</feature>
<evidence type="ECO:0000313" key="2">
    <source>
        <dbReference type="EMBL" id="MQT11147.1"/>
    </source>
</evidence>
<dbReference type="AlphaFoldDB" id="A0A6A7XYE8"/>
<keyword evidence="3" id="KW-1185">Reference proteome</keyword>
<evidence type="ECO:0000256" key="1">
    <source>
        <dbReference type="SAM" id="Phobius"/>
    </source>
</evidence>
<keyword evidence="1" id="KW-1133">Transmembrane helix</keyword>
<dbReference type="Proteomes" id="UP000332515">
    <property type="component" value="Unassembled WGS sequence"/>
</dbReference>
<feature type="transmembrane region" description="Helical" evidence="1">
    <location>
        <begin position="200"/>
        <end position="219"/>
    </location>
</feature>
<dbReference type="EMBL" id="VWNA01000001">
    <property type="protein sequence ID" value="MQT11147.1"/>
    <property type="molecule type" value="Genomic_DNA"/>
</dbReference>
<sequence>MSALAQSPLYTGLFVLVCLAGAALFGGLIRTQIAERHRSRETIELIQVSVTMLVTFASIVLGLLVSSSKTAFDTADGEMHNYAIKLIELDRALRDAGPVADDIRAQLRAYTAAAIASTWSEEPSPKGDYYPRLAPDNPNDIDIANSKLGQMINKIGVAVVNLPQDGLVEREARNAADRQFRDLDQNRWYLLSVENPTVDLPFLLTLVLWMVIVFACFGLTAPTNPIATIIIILGAAAIASAMYVIVDLNTLFDDGIFSIPSTYMHQALRGMEAP</sequence>
<gene>
    <name evidence="2" type="ORF">F0357_00320</name>
</gene>
<dbReference type="RefSeq" id="WP_153477485.1">
    <property type="nucleotide sequence ID" value="NZ_VWNA01000001.1"/>
</dbReference>
<proteinExistence type="predicted"/>
<accession>A0A6A7XYE8</accession>
<evidence type="ECO:0008006" key="4">
    <source>
        <dbReference type="Google" id="ProtNLM"/>
    </source>
</evidence>
<evidence type="ECO:0000313" key="3">
    <source>
        <dbReference type="Proteomes" id="UP000332515"/>
    </source>
</evidence>
<keyword evidence="1" id="KW-0812">Transmembrane</keyword>
<organism evidence="2 3">
    <name type="scientific">Segnochrobactrum spirostomi</name>
    <dbReference type="NCBI Taxonomy" id="2608987"/>
    <lineage>
        <taxon>Bacteria</taxon>
        <taxon>Pseudomonadati</taxon>
        <taxon>Pseudomonadota</taxon>
        <taxon>Alphaproteobacteria</taxon>
        <taxon>Hyphomicrobiales</taxon>
        <taxon>Segnochrobactraceae</taxon>
        <taxon>Segnochrobactrum</taxon>
    </lineage>
</organism>
<reference evidence="2 3" key="1">
    <citation type="submission" date="2019-09" db="EMBL/GenBank/DDBJ databases">
        <title>Segnochrobactrum spirostomi gen. nov., sp. nov., isolated from the ciliate Spirostomum cf. yagiui and description of a novel family, Segnochrobactraceae fam. nov. within the order Rhizobiales of the class Alphaproteobacteria.</title>
        <authorList>
            <person name="Akter S."/>
            <person name="Shazib S.U.A."/>
            <person name="Shin M.K."/>
        </authorList>
    </citation>
    <scope>NUCLEOTIDE SEQUENCE [LARGE SCALE GENOMIC DNA]</scope>
    <source>
        <strain evidence="2 3">Sp-1</strain>
    </source>
</reference>